<proteinExistence type="predicted"/>
<feature type="transmembrane region" description="Helical" evidence="1">
    <location>
        <begin position="189"/>
        <end position="211"/>
    </location>
</feature>
<organism evidence="2 3">
    <name type="scientific">Candidatus Blautia gallistercoris</name>
    <dbReference type="NCBI Taxonomy" id="2838490"/>
    <lineage>
        <taxon>Bacteria</taxon>
        <taxon>Bacillati</taxon>
        <taxon>Bacillota</taxon>
        <taxon>Clostridia</taxon>
        <taxon>Lachnospirales</taxon>
        <taxon>Lachnospiraceae</taxon>
        <taxon>Blautia</taxon>
    </lineage>
</organism>
<dbReference type="EMBL" id="DXEX01000082">
    <property type="protein sequence ID" value="HIX58773.1"/>
    <property type="molecule type" value="Genomic_DNA"/>
</dbReference>
<dbReference type="AlphaFoldDB" id="A0A9D1WGT6"/>
<keyword evidence="1" id="KW-0472">Membrane</keyword>
<gene>
    <name evidence="2" type="ORF">IAA45_03545</name>
</gene>
<accession>A0A9D1WGT6</accession>
<keyword evidence="1" id="KW-1133">Transmembrane helix</keyword>
<protein>
    <submittedName>
        <fullName evidence="2">DUF368 domain-containing protein</fullName>
    </submittedName>
</protein>
<dbReference type="Proteomes" id="UP000886817">
    <property type="component" value="Unassembled WGS sequence"/>
</dbReference>
<dbReference type="PANTHER" id="PTHR37308:SF1">
    <property type="entry name" value="POLYPRENYL-PHOSPHATE TRANSPORTER"/>
    <property type="match status" value="1"/>
</dbReference>
<comment type="caution">
    <text evidence="2">The sequence shown here is derived from an EMBL/GenBank/DDBJ whole genome shotgun (WGS) entry which is preliminary data.</text>
</comment>
<evidence type="ECO:0000313" key="3">
    <source>
        <dbReference type="Proteomes" id="UP000886817"/>
    </source>
</evidence>
<evidence type="ECO:0000313" key="2">
    <source>
        <dbReference type="EMBL" id="HIX58773.1"/>
    </source>
</evidence>
<reference evidence="2" key="2">
    <citation type="submission" date="2021-04" db="EMBL/GenBank/DDBJ databases">
        <authorList>
            <person name="Gilroy R."/>
        </authorList>
    </citation>
    <scope>NUCLEOTIDE SEQUENCE</scope>
    <source>
        <strain evidence="2">ChiSjej1B19-8411</strain>
    </source>
</reference>
<evidence type="ECO:0000256" key="1">
    <source>
        <dbReference type="SAM" id="Phobius"/>
    </source>
</evidence>
<sequence>MKDRKAIVALKGMIVGGTMLVPGVSGGSMAMILGIYGRLVSSVSSFLKDKKNNFLFLLVFCLGAGVGMILFANPLLGLINRYPMPMLYFFMGAVAGGIPLIYKQAEITSFSWKIPVYIIVGIVLVVLLSKLPTGGFSMELNGGVDDMIMPVIAGIIAAVALILPGISVSYLMLVMGLYDVLMESIGSLYLPFLVPLAVGLLLGILLTTRILERAMNQYPQPTYMIILGFVIGSVGEVFPGVPSLGQMPICVITLVAGFAVIYFLSRQEIEKTEE</sequence>
<feature type="transmembrane region" description="Helical" evidence="1">
    <location>
        <begin position="246"/>
        <end position="264"/>
    </location>
</feature>
<dbReference type="Pfam" id="PF04018">
    <property type="entry name" value="VCA0040-like"/>
    <property type="match status" value="1"/>
</dbReference>
<feature type="transmembrane region" description="Helical" evidence="1">
    <location>
        <begin position="56"/>
        <end position="79"/>
    </location>
</feature>
<feature type="transmembrane region" description="Helical" evidence="1">
    <location>
        <begin position="151"/>
        <end position="177"/>
    </location>
</feature>
<dbReference type="InterPro" id="IPR007163">
    <property type="entry name" value="VCA0040-like"/>
</dbReference>
<reference evidence="2" key="1">
    <citation type="journal article" date="2021" name="PeerJ">
        <title>Extensive microbial diversity within the chicken gut microbiome revealed by metagenomics and culture.</title>
        <authorList>
            <person name="Gilroy R."/>
            <person name="Ravi A."/>
            <person name="Getino M."/>
            <person name="Pursley I."/>
            <person name="Horton D.L."/>
            <person name="Alikhan N.F."/>
            <person name="Baker D."/>
            <person name="Gharbi K."/>
            <person name="Hall N."/>
            <person name="Watson M."/>
            <person name="Adriaenssens E.M."/>
            <person name="Foster-Nyarko E."/>
            <person name="Jarju S."/>
            <person name="Secka A."/>
            <person name="Antonio M."/>
            <person name="Oren A."/>
            <person name="Chaudhuri R.R."/>
            <person name="La Ragione R."/>
            <person name="Hildebrand F."/>
            <person name="Pallen M.J."/>
        </authorList>
    </citation>
    <scope>NUCLEOTIDE SEQUENCE</scope>
    <source>
        <strain evidence="2">ChiSjej1B19-8411</strain>
    </source>
</reference>
<keyword evidence="1" id="KW-0812">Transmembrane</keyword>
<dbReference type="PANTHER" id="PTHR37308">
    <property type="entry name" value="INTEGRAL MEMBRANE PROTEIN"/>
    <property type="match status" value="1"/>
</dbReference>
<name>A0A9D1WGT6_9FIRM</name>
<feature type="transmembrane region" description="Helical" evidence="1">
    <location>
        <begin position="223"/>
        <end position="240"/>
    </location>
</feature>
<feature type="transmembrane region" description="Helical" evidence="1">
    <location>
        <begin position="86"/>
        <end position="102"/>
    </location>
</feature>
<feature type="transmembrane region" description="Helical" evidence="1">
    <location>
        <begin position="114"/>
        <end position="131"/>
    </location>
</feature>
<feature type="transmembrane region" description="Helical" evidence="1">
    <location>
        <begin position="12"/>
        <end position="36"/>
    </location>
</feature>